<dbReference type="InterPro" id="IPR022712">
    <property type="entry name" value="Beta_Casp"/>
</dbReference>
<feature type="domain" description="Beta-Casp" evidence="3">
    <location>
        <begin position="236"/>
        <end position="360"/>
    </location>
</feature>
<dbReference type="InterPro" id="IPR011108">
    <property type="entry name" value="RMMBL"/>
</dbReference>
<feature type="domain" description="Metallo-beta-lactamase" evidence="2">
    <location>
        <begin position="13"/>
        <end position="216"/>
    </location>
</feature>
<gene>
    <name evidence="4" type="ORF">CLOACE_17040</name>
</gene>
<dbReference type="EMBL" id="LZFO01000026">
    <property type="protein sequence ID" value="OFI05475.1"/>
    <property type="molecule type" value="Genomic_DNA"/>
</dbReference>
<evidence type="ECO:0000313" key="4">
    <source>
        <dbReference type="EMBL" id="OFI05475.1"/>
    </source>
</evidence>
<dbReference type="InterPro" id="IPR001279">
    <property type="entry name" value="Metallo-B-lactamas"/>
</dbReference>
<protein>
    <submittedName>
        <fullName evidence="4">Ribonuclease</fullName>
        <ecNumber evidence="4">3.1.-.-</ecNumber>
    </submittedName>
</protein>
<dbReference type="EC" id="3.1.-.-" evidence="4"/>
<dbReference type="Pfam" id="PF16661">
    <property type="entry name" value="Lactamase_B_6"/>
    <property type="match status" value="1"/>
</dbReference>
<sequence length="827" mass="95286">MQINFLGGALEVGASCIFLKINNKNILMDCGIRQSASKDPLPDFRIIQELGGVDAIIVSHAHLDHTGSLPIISKEYPNARIYMNNMTKDLVRVLLYDSLKVMNNREAEIPLYAEKDVQEMLDRIFVLNYEVDFPIFDDIKITFYNAGHIAGASCVYIKTPEGALFYSGDFSIFSQKSVEGAKVPRLRPDVAILESTYGDKLHSNRQIEEDKLIEIVQECINNNGKMLIPAFALGRAQEILLILKKGINKGKLKNAKIYVDGMIKNINTVYKLNPLYLKNSLGKKILKGTEPFYDDNIIPVLNKDEREKLISKEEPLIIVSSSGMLTGGPSQYYAEKIATMENGYIVITGYQDEEAPGRKLLNLLNQDKKYRTLEINNKKVPVKCTIKQVGLSAHGDKNEIKALINRLGPRNLFLVHGDENVIKNLSLELSAEIRGKIYIPKCGDSIEVFIKKPRKQWKKSMPFTLKEKGDLSEYTIQRLWEFVIKKYNEKLFTVEELIYIWSGSIRPNVSEVKNAQKIIAESVYFESDNKRLFLFKARKEEKVLADLKPKELKQNEIDDLVKEYFSEFNYRKSSFILNEKKVVLNFDFPKVVNNKIYDKIKSFKEKYLWEVEINSQINNNAVEIMIKDIFKNANIKKISFFPEDNKVVVNILQPYDMKNELKIFKKNTGINLEVIFLTKKEESIETLEFNNLNNEMEQNQALNFIEFSFKDEKFKPYKKSIKRSNTGKYIELSFISPVIGRKYNDKVKKISQKIGWNITISNLANQNEIINTAIRYCSEYNVDLKKNPSFNPSNLTITLKLKNIHDKVNVEKFKVNFQNETGCKLIY</sequence>
<dbReference type="SMART" id="SM00849">
    <property type="entry name" value="Lactamase_B"/>
    <property type="match status" value="1"/>
</dbReference>
<dbReference type="GO" id="GO:0016787">
    <property type="term" value="F:hydrolase activity"/>
    <property type="evidence" value="ECO:0007669"/>
    <property type="project" value="UniProtKB-KW"/>
</dbReference>
<organism evidence="4 5">
    <name type="scientific">Clostridium acetireducens DSM 10703</name>
    <dbReference type="NCBI Taxonomy" id="1121290"/>
    <lineage>
        <taxon>Bacteria</taxon>
        <taxon>Bacillati</taxon>
        <taxon>Bacillota</taxon>
        <taxon>Clostridia</taxon>
        <taxon>Eubacteriales</taxon>
        <taxon>Clostridiaceae</taxon>
        <taxon>Clostridium</taxon>
    </lineage>
</organism>
<dbReference type="Pfam" id="PF07521">
    <property type="entry name" value="RMMBL"/>
    <property type="match status" value="1"/>
</dbReference>
<proteinExistence type="predicted"/>
<dbReference type="Gene3D" id="3.60.15.10">
    <property type="entry name" value="Ribonuclease Z/Hydroxyacylglutathione hydrolase-like"/>
    <property type="match status" value="1"/>
</dbReference>
<evidence type="ECO:0000313" key="5">
    <source>
        <dbReference type="Proteomes" id="UP000175744"/>
    </source>
</evidence>
<dbReference type="GO" id="GO:0004521">
    <property type="term" value="F:RNA endonuclease activity"/>
    <property type="evidence" value="ECO:0007669"/>
    <property type="project" value="TreeGrafter"/>
</dbReference>
<evidence type="ECO:0000256" key="1">
    <source>
        <dbReference type="ARBA" id="ARBA00022801"/>
    </source>
</evidence>
<keyword evidence="5" id="KW-1185">Reference proteome</keyword>
<dbReference type="Pfam" id="PF10996">
    <property type="entry name" value="Beta-Casp"/>
    <property type="match status" value="1"/>
</dbReference>
<evidence type="ECO:0000259" key="2">
    <source>
        <dbReference type="SMART" id="SM00849"/>
    </source>
</evidence>
<dbReference type="Gene3D" id="3.40.50.10890">
    <property type="match status" value="1"/>
</dbReference>
<dbReference type="SUPFAM" id="SSF56281">
    <property type="entry name" value="Metallo-hydrolase/oxidoreductase"/>
    <property type="match status" value="1"/>
</dbReference>
<name>A0A1E8EXS7_9CLOT</name>
<dbReference type="STRING" id="1121290.CLAOCE_17040"/>
<evidence type="ECO:0000259" key="3">
    <source>
        <dbReference type="SMART" id="SM01027"/>
    </source>
</evidence>
<dbReference type="PANTHER" id="PTHR11203:SF37">
    <property type="entry name" value="INTEGRATOR COMPLEX SUBUNIT 11"/>
    <property type="match status" value="1"/>
</dbReference>
<dbReference type="CDD" id="cd16295">
    <property type="entry name" value="TTHA0252-CPSF-like_MBL-fold"/>
    <property type="match status" value="1"/>
</dbReference>
<comment type="caution">
    <text evidence="4">The sequence shown here is derived from an EMBL/GenBank/DDBJ whole genome shotgun (WGS) entry which is preliminary data.</text>
</comment>
<reference evidence="4 5" key="1">
    <citation type="submission" date="2016-06" db="EMBL/GenBank/DDBJ databases">
        <title>Genome sequence of Clostridium acetireducens DSM 10703.</title>
        <authorList>
            <person name="Poehlein A."/>
            <person name="Fluechter S."/>
            <person name="Duerre P."/>
            <person name="Daniel R."/>
        </authorList>
    </citation>
    <scope>NUCLEOTIDE SEQUENCE [LARGE SCALE GENOMIC DNA]</scope>
    <source>
        <strain evidence="4 5">DSM 10703</strain>
    </source>
</reference>
<accession>A0A1E8EXS7</accession>
<dbReference type="InterPro" id="IPR036866">
    <property type="entry name" value="RibonucZ/Hydroxyglut_hydro"/>
</dbReference>
<dbReference type="SMART" id="SM01027">
    <property type="entry name" value="Beta-Casp"/>
    <property type="match status" value="1"/>
</dbReference>
<dbReference type="AlphaFoldDB" id="A0A1E8EXS7"/>
<dbReference type="Proteomes" id="UP000175744">
    <property type="component" value="Unassembled WGS sequence"/>
</dbReference>
<dbReference type="PATRIC" id="fig|1121290.3.peg.1695"/>
<keyword evidence="1 4" id="KW-0378">Hydrolase</keyword>
<dbReference type="PANTHER" id="PTHR11203">
    <property type="entry name" value="CLEAVAGE AND POLYADENYLATION SPECIFICITY FACTOR FAMILY MEMBER"/>
    <property type="match status" value="1"/>
</dbReference>
<dbReference type="InterPro" id="IPR050698">
    <property type="entry name" value="MBL"/>
</dbReference>